<dbReference type="Gene3D" id="3.60.10.10">
    <property type="entry name" value="Endonuclease/exonuclease/phosphatase"/>
    <property type="match status" value="1"/>
</dbReference>
<dbReference type="Proteomes" id="UP000190150">
    <property type="component" value="Unassembled WGS sequence"/>
</dbReference>
<accession>A0A1T5EWQ2</accession>
<dbReference type="SUPFAM" id="SSF56219">
    <property type="entry name" value="DNase I-like"/>
    <property type="match status" value="1"/>
</dbReference>
<dbReference type="EMBL" id="FUZF01000013">
    <property type="protein sequence ID" value="SKB88375.1"/>
    <property type="molecule type" value="Genomic_DNA"/>
</dbReference>
<name>A0A1T5EWQ2_9SPHI</name>
<reference evidence="4" key="1">
    <citation type="submission" date="2017-02" db="EMBL/GenBank/DDBJ databases">
        <authorList>
            <person name="Varghese N."/>
            <person name="Submissions S."/>
        </authorList>
    </citation>
    <scope>NUCLEOTIDE SEQUENCE [LARGE SCALE GENOMIC DNA]</scope>
    <source>
        <strain evidence="4">DSM 24091</strain>
    </source>
</reference>
<dbReference type="InterPro" id="IPR051916">
    <property type="entry name" value="GPI-anchor_lipid_remodeler"/>
</dbReference>
<dbReference type="InterPro" id="IPR036691">
    <property type="entry name" value="Endo/exonu/phosph_ase_sf"/>
</dbReference>
<keyword evidence="3" id="KW-0540">Nuclease</keyword>
<keyword evidence="4" id="KW-1185">Reference proteome</keyword>
<dbReference type="AlphaFoldDB" id="A0A1T5EWQ2"/>
<keyword evidence="3" id="KW-0378">Hydrolase</keyword>
<feature type="domain" description="Endonuclease/exonuclease/phosphatase" evidence="2">
    <location>
        <begin position="53"/>
        <end position="246"/>
    </location>
</feature>
<protein>
    <submittedName>
        <fullName evidence="3">Endonuclease/Exonuclease/phosphatase family protein</fullName>
    </submittedName>
</protein>
<dbReference type="InterPro" id="IPR005135">
    <property type="entry name" value="Endo/exonuclease/phosphatase"/>
</dbReference>
<dbReference type="GO" id="GO:0016020">
    <property type="term" value="C:membrane"/>
    <property type="evidence" value="ECO:0007669"/>
    <property type="project" value="GOC"/>
</dbReference>
<dbReference type="PANTHER" id="PTHR14859">
    <property type="entry name" value="CALCOFLUOR WHITE HYPERSENSITIVE PROTEIN PRECURSOR"/>
    <property type="match status" value="1"/>
</dbReference>
<gene>
    <name evidence="3" type="ORF">SAMN05660841_02839</name>
</gene>
<dbReference type="RefSeq" id="WP_079643897.1">
    <property type="nucleotide sequence ID" value="NZ_FUZF01000013.1"/>
</dbReference>
<organism evidence="3 4">
    <name type="scientific">Sphingobacterium nematocida</name>
    <dbReference type="NCBI Taxonomy" id="1513896"/>
    <lineage>
        <taxon>Bacteria</taxon>
        <taxon>Pseudomonadati</taxon>
        <taxon>Bacteroidota</taxon>
        <taxon>Sphingobacteriia</taxon>
        <taxon>Sphingobacteriales</taxon>
        <taxon>Sphingobacteriaceae</taxon>
        <taxon>Sphingobacterium</taxon>
    </lineage>
</organism>
<dbReference type="GO" id="GO:0004519">
    <property type="term" value="F:endonuclease activity"/>
    <property type="evidence" value="ECO:0007669"/>
    <property type="project" value="UniProtKB-KW"/>
</dbReference>
<keyword evidence="3" id="KW-0269">Exonuclease</keyword>
<dbReference type="PROSITE" id="PS51257">
    <property type="entry name" value="PROKAR_LIPOPROTEIN"/>
    <property type="match status" value="1"/>
</dbReference>
<evidence type="ECO:0000313" key="3">
    <source>
        <dbReference type="EMBL" id="SKB88375.1"/>
    </source>
</evidence>
<evidence type="ECO:0000259" key="2">
    <source>
        <dbReference type="Pfam" id="PF03372"/>
    </source>
</evidence>
<dbReference type="GO" id="GO:0004527">
    <property type="term" value="F:exonuclease activity"/>
    <property type="evidence" value="ECO:0007669"/>
    <property type="project" value="UniProtKB-KW"/>
</dbReference>
<dbReference type="Pfam" id="PF03372">
    <property type="entry name" value="Exo_endo_phos"/>
    <property type="match status" value="1"/>
</dbReference>
<dbReference type="GO" id="GO:0006506">
    <property type="term" value="P:GPI anchor biosynthetic process"/>
    <property type="evidence" value="ECO:0007669"/>
    <property type="project" value="TreeGrafter"/>
</dbReference>
<keyword evidence="1" id="KW-0732">Signal</keyword>
<evidence type="ECO:0000313" key="4">
    <source>
        <dbReference type="Proteomes" id="UP000190150"/>
    </source>
</evidence>
<proteinExistence type="predicted"/>
<feature type="signal peptide" evidence="1">
    <location>
        <begin position="1"/>
        <end position="27"/>
    </location>
</feature>
<sequence>MKKIFFTLLGVCVVLVLAQSCRKSVDAGDWNVTPTKFLDPNEYTGPVKTLKIMSVNMNLGNTATNFPAMVAMIKAYNPDLLFLRQCDSKTTRAAGIDRPQVIGDELGMQVFMKGRSYGGGQFGNAVLSKFPITESFGLDLTKDPSRGEQRMLARIKVEVEDGIFVQFAGTELETNADDRRLQAIDILRATENLTDPVIFVGNFNEQWSAPGAALTYITGNFKYACPATGCVFNAPKANPTGTFDYITYQDPANILIVDKTLEAFKNPETANTFFPTTAEIKVKTQK</sequence>
<dbReference type="PANTHER" id="PTHR14859:SF15">
    <property type="entry name" value="ENDONUCLEASE_EXONUCLEASE_PHOSPHATASE DOMAIN-CONTAINING PROTEIN"/>
    <property type="match status" value="1"/>
</dbReference>
<feature type="chain" id="PRO_5012911018" evidence="1">
    <location>
        <begin position="28"/>
        <end position="286"/>
    </location>
</feature>
<keyword evidence="3" id="KW-0255">Endonuclease</keyword>
<dbReference type="OrthoDB" id="9793162at2"/>
<dbReference type="STRING" id="1513896.SAMN05660841_02839"/>
<evidence type="ECO:0000256" key="1">
    <source>
        <dbReference type="SAM" id="SignalP"/>
    </source>
</evidence>